<gene>
    <name evidence="2" type="ordered locus">TOL2_C42470</name>
</gene>
<keyword evidence="1" id="KW-0472">Membrane</keyword>
<accession>K0NQG4</accession>
<keyword evidence="1" id="KW-1133">Transmembrane helix</keyword>
<keyword evidence="1" id="KW-0812">Transmembrane</keyword>
<dbReference type="HOGENOM" id="CLU_2787127_0_0_7"/>
<keyword evidence="3" id="KW-1185">Reference proteome</keyword>
<name>K0NQG4_DESTT</name>
<proteinExistence type="predicted"/>
<dbReference type="KEGG" id="dto:TOL2_C42470"/>
<sequence length="68" mass="7639">MRANQPGHILAGFFLAKIILFFFVDIVDRVSNSQYLLKTFKFVGDTVGDCIFTKTKKALSKTLKALIV</sequence>
<protein>
    <submittedName>
        <fullName evidence="2">Uncharacterized protein</fullName>
    </submittedName>
</protein>
<evidence type="ECO:0000313" key="3">
    <source>
        <dbReference type="Proteomes" id="UP000007347"/>
    </source>
</evidence>
<feature type="transmembrane region" description="Helical" evidence="1">
    <location>
        <begin position="6"/>
        <end position="27"/>
    </location>
</feature>
<reference evidence="2 3" key="1">
    <citation type="journal article" date="2013" name="Environ. Microbiol.">
        <title>Complete genome, catabolic sub-proteomes and key-metabolites of Desulfobacula toluolica Tol2, a marine, aromatic compound-degrading, sulfate-reducing bacterium.</title>
        <authorList>
            <person name="Wohlbrand L."/>
            <person name="Jacob J.H."/>
            <person name="Kube M."/>
            <person name="Mussmann M."/>
            <person name="Jarling R."/>
            <person name="Beck A."/>
            <person name="Amann R."/>
            <person name="Wilkes H."/>
            <person name="Reinhardt R."/>
            <person name="Rabus R."/>
        </authorList>
    </citation>
    <scope>NUCLEOTIDE SEQUENCE [LARGE SCALE GENOMIC DNA]</scope>
    <source>
        <strain evidence="3">DSM 7467 / Tol2</strain>
    </source>
</reference>
<dbReference type="AlphaFoldDB" id="K0NQG4"/>
<dbReference type="EMBL" id="FO203503">
    <property type="protein sequence ID" value="CCK82403.1"/>
    <property type="molecule type" value="Genomic_DNA"/>
</dbReference>
<organism evidence="2 3">
    <name type="scientific">Desulfobacula toluolica (strain DSM 7467 / Tol2)</name>
    <dbReference type="NCBI Taxonomy" id="651182"/>
    <lineage>
        <taxon>Bacteria</taxon>
        <taxon>Pseudomonadati</taxon>
        <taxon>Thermodesulfobacteriota</taxon>
        <taxon>Desulfobacteria</taxon>
        <taxon>Desulfobacterales</taxon>
        <taxon>Desulfobacteraceae</taxon>
        <taxon>Desulfobacula</taxon>
    </lineage>
</organism>
<evidence type="ECO:0000256" key="1">
    <source>
        <dbReference type="SAM" id="Phobius"/>
    </source>
</evidence>
<evidence type="ECO:0000313" key="2">
    <source>
        <dbReference type="EMBL" id="CCK82403.1"/>
    </source>
</evidence>
<dbReference type="Proteomes" id="UP000007347">
    <property type="component" value="Chromosome"/>
</dbReference>